<dbReference type="Proteomes" id="UP000075243">
    <property type="component" value="Unassembled WGS sequence"/>
</dbReference>
<organism evidence="2 3">
    <name type="scientific">Cajanus cajan</name>
    <name type="common">Pigeon pea</name>
    <name type="synonym">Cajanus indicus</name>
    <dbReference type="NCBI Taxonomy" id="3821"/>
    <lineage>
        <taxon>Eukaryota</taxon>
        <taxon>Viridiplantae</taxon>
        <taxon>Streptophyta</taxon>
        <taxon>Embryophyta</taxon>
        <taxon>Tracheophyta</taxon>
        <taxon>Spermatophyta</taxon>
        <taxon>Magnoliopsida</taxon>
        <taxon>eudicotyledons</taxon>
        <taxon>Gunneridae</taxon>
        <taxon>Pentapetalae</taxon>
        <taxon>rosids</taxon>
        <taxon>fabids</taxon>
        <taxon>Fabales</taxon>
        <taxon>Fabaceae</taxon>
        <taxon>Papilionoideae</taxon>
        <taxon>50 kb inversion clade</taxon>
        <taxon>NPAAA clade</taxon>
        <taxon>indigoferoid/millettioid clade</taxon>
        <taxon>Phaseoleae</taxon>
        <taxon>Cajanus</taxon>
    </lineage>
</organism>
<evidence type="ECO:0000256" key="1">
    <source>
        <dbReference type="SAM" id="MobiDB-lite"/>
    </source>
</evidence>
<gene>
    <name evidence="2" type="ORF">KK1_043964</name>
</gene>
<evidence type="ECO:0000313" key="2">
    <source>
        <dbReference type="EMBL" id="KYP35019.1"/>
    </source>
</evidence>
<reference evidence="2" key="1">
    <citation type="journal article" date="2012" name="Nat. Biotechnol.">
        <title>Draft genome sequence of pigeonpea (Cajanus cajan), an orphan legume crop of resource-poor farmers.</title>
        <authorList>
            <person name="Varshney R.K."/>
            <person name="Chen W."/>
            <person name="Li Y."/>
            <person name="Bharti A.K."/>
            <person name="Saxena R.K."/>
            <person name="Schlueter J.A."/>
            <person name="Donoghue M.T."/>
            <person name="Azam S."/>
            <person name="Fan G."/>
            <person name="Whaley A.M."/>
            <person name="Farmer A.D."/>
            <person name="Sheridan J."/>
            <person name="Iwata A."/>
            <person name="Tuteja R."/>
            <person name="Penmetsa R.V."/>
            <person name="Wu W."/>
            <person name="Upadhyaya H.D."/>
            <person name="Yang S.P."/>
            <person name="Shah T."/>
            <person name="Saxena K.B."/>
            <person name="Michael T."/>
            <person name="McCombie W.R."/>
            <person name="Yang B."/>
            <person name="Zhang G."/>
            <person name="Yang H."/>
            <person name="Wang J."/>
            <person name="Spillane C."/>
            <person name="Cook D.R."/>
            <person name="May G.D."/>
            <person name="Xu X."/>
            <person name="Jackson S.A."/>
        </authorList>
    </citation>
    <scope>NUCLEOTIDE SEQUENCE [LARGE SCALE GENOMIC DNA]</scope>
</reference>
<protein>
    <submittedName>
        <fullName evidence="2">Uncharacterized protein</fullName>
    </submittedName>
</protein>
<proteinExistence type="predicted"/>
<keyword evidence="3" id="KW-1185">Reference proteome</keyword>
<dbReference type="AlphaFoldDB" id="A0A151QXN6"/>
<accession>A0A151QXN6</accession>
<dbReference type="OMA" id="FHKRECE"/>
<dbReference type="Gramene" id="C.cajan_43402.t">
    <property type="protein sequence ID" value="C.cajan_43402.t"/>
    <property type="gene ID" value="C.cajan_43402"/>
</dbReference>
<feature type="compositionally biased region" description="Polar residues" evidence="1">
    <location>
        <begin position="41"/>
        <end position="54"/>
    </location>
</feature>
<evidence type="ECO:0000313" key="3">
    <source>
        <dbReference type="Proteomes" id="UP000075243"/>
    </source>
</evidence>
<feature type="region of interest" description="Disordered" evidence="1">
    <location>
        <begin position="1"/>
        <end position="77"/>
    </location>
</feature>
<name>A0A151QXN6_CAJCA</name>
<dbReference type="EMBL" id="KQ484459">
    <property type="protein sequence ID" value="KYP35019.1"/>
    <property type="molecule type" value="Genomic_DNA"/>
</dbReference>
<feature type="compositionally biased region" description="Basic and acidic residues" evidence="1">
    <location>
        <begin position="11"/>
        <end position="26"/>
    </location>
</feature>
<sequence length="157" mass="16909">MEDGGTNAKSLDPHLNSEDGSKREDVEEKEESGVEGGLMNNLISTLSPTNIGKSNENESDGDDGERKRVDEGGEGGFISKMVSNFFHQSEGEGVVENEEDKEEEEIKGGERIKRLKTENNGGIIHNIVSHLPAASIPDGAVPTADEATFLINSLVRD</sequence>